<dbReference type="InterPro" id="IPR035965">
    <property type="entry name" value="PAS-like_dom_sf"/>
</dbReference>
<dbReference type="SUPFAM" id="SSF47384">
    <property type="entry name" value="Homodimeric domain of signal transducing histidine kinase"/>
    <property type="match status" value="1"/>
</dbReference>
<dbReference type="PROSITE" id="PS50109">
    <property type="entry name" value="HIS_KIN"/>
    <property type="match status" value="1"/>
</dbReference>
<dbReference type="GO" id="GO:0008168">
    <property type="term" value="F:methyltransferase activity"/>
    <property type="evidence" value="ECO:0007669"/>
    <property type="project" value="UniProtKB-KW"/>
</dbReference>
<evidence type="ECO:0000313" key="10">
    <source>
        <dbReference type="Proteomes" id="UP000075321"/>
    </source>
</evidence>
<dbReference type="EC" id="2.7.13.3" evidence="2"/>
<dbReference type="GO" id="GO:0032259">
    <property type="term" value="P:methylation"/>
    <property type="evidence" value="ECO:0007669"/>
    <property type="project" value="UniProtKB-KW"/>
</dbReference>
<dbReference type="Pfam" id="PF00512">
    <property type="entry name" value="HisKA"/>
    <property type="match status" value="1"/>
</dbReference>
<evidence type="ECO:0000259" key="6">
    <source>
        <dbReference type="PROSITE" id="PS50109"/>
    </source>
</evidence>
<proteinExistence type="predicted"/>
<dbReference type="PATRIC" id="fig|1008153.3.peg.2699"/>
<feature type="domain" description="PAC" evidence="8">
    <location>
        <begin position="302"/>
        <end position="355"/>
    </location>
</feature>
<dbReference type="Pfam" id="PF08447">
    <property type="entry name" value="PAS_3"/>
    <property type="match status" value="1"/>
</dbReference>
<feature type="domain" description="PAS" evidence="7">
    <location>
        <begin position="356"/>
        <end position="431"/>
    </location>
</feature>
<feature type="domain" description="PAC" evidence="8">
    <location>
        <begin position="434"/>
        <end position="486"/>
    </location>
</feature>
<reference evidence="9 10" key="1">
    <citation type="submission" date="2016-02" db="EMBL/GenBank/DDBJ databases">
        <title>Genome sequence of Halalkalicoccus paucihalophilus DSM 24557.</title>
        <authorList>
            <person name="Poehlein A."/>
            <person name="Daniel R."/>
        </authorList>
    </citation>
    <scope>NUCLEOTIDE SEQUENCE [LARGE SCALE GENOMIC DNA]</scope>
    <source>
        <strain evidence="9 10">DSM 24557</strain>
    </source>
</reference>
<dbReference type="InterPro" id="IPR013656">
    <property type="entry name" value="PAS_4"/>
</dbReference>
<dbReference type="SMART" id="SM00091">
    <property type="entry name" value="PAS"/>
    <property type="match status" value="4"/>
</dbReference>
<evidence type="ECO:0000313" key="9">
    <source>
        <dbReference type="EMBL" id="KYH25261.1"/>
    </source>
</evidence>
<evidence type="ECO:0000259" key="8">
    <source>
        <dbReference type="PROSITE" id="PS50113"/>
    </source>
</evidence>
<dbReference type="RefSeq" id="WP_066383296.1">
    <property type="nucleotide sequence ID" value="NZ_LTAZ01000006.1"/>
</dbReference>
<dbReference type="SMART" id="SM00388">
    <property type="entry name" value="HisKA"/>
    <property type="match status" value="1"/>
</dbReference>
<dbReference type="InterPro" id="IPR052162">
    <property type="entry name" value="Sensor_kinase/Photoreceptor"/>
</dbReference>
<dbReference type="Gene3D" id="1.10.287.130">
    <property type="match status" value="1"/>
</dbReference>
<dbReference type="InterPro" id="IPR013655">
    <property type="entry name" value="PAS_fold_3"/>
</dbReference>
<dbReference type="Pfam" id="PF02518">
    <property type="entry name" value="HATPase_c"/>
    <property type="match status" value="1"/>
</dbReference>
<evidence type="ECO:0000256" key="1">
    <source>
        <dbReference type="ARBA" id="ARBA00000085"/>
    </source>
</evidence>
<dbReference type="Gene3D" id="3.30.450.20">
    <property type="entry name" value="PAS domain"/>
    <property type="match status" value="3"/>
</dbReference>
<dbReference type="InterPro" id="IPR036097">
    <property type="entry name" value="HisK_dim/P_sf"/>
</dbReference>
<protein>
    <recommendedName>
        <fullName evidence="2">histidine kinase</fullName>
        <ecNumber evidence="2">2.7.13.3</ecNumber>
    </recommendedName>
</protein>
<comment type="catalytic activity">
    <reaction evidence="1">
        <text>ATP + protein L-histidine = ADP + protein N-phospho-L-histidine.</text>
        <dbReference type="EC" id="2.7.13.3"/>
    </reaction>
</comment>
<dbReference type="GO" id="GO:0000155">
    <property type="term" value="F:phosphorelay sensor kinase activity"/>
    <property type="evidence" value="ECO:0007669"/>
    <property type="project" value="InterPro"/>
</dbReference>
<dbReference type="EMBL" id="LTAZ01000006">
    <property type="protein sequence ID" value="KYH25261.1"/>
    <property type="molecule type" value="Genomic_DNA"/>
</dbReference>
<evidence type="ECO:0000256" key="2">
    <source>
        <dbReference type="ARBA" id="ARBA00012438"/>
    </source>
</evidence>
<name>A0A151AC40_9EURY</name>
<dbReference type="InterPro" id="IPR036890">
    <property type="entry name" value="HATPase_C_sf"/>
</dbReference>
<dbReference type="Pfam" id="PF08448">
    <property type="entry name" value="PAS_4"/>
    <property type="match status" value="2"/>
</dbReference>
<evidence type="ECO:0000256" key="3">
    <source>
        <dbReference type="ARBA" id="ARBA00022553"/>
    </source>
</evidence>
<dbReference type="SUPFAM" id="SSF55785">
    <property type="entry name" value="PYP-like sensor domain (PAS domain)"/>
    <property type="match status" value="3"/>
</dbReference>
<dbReference type="InterPro" id="IPR001610">
    <property type="entry name" value="PAC"/>
</dbReference>
<feature type="domain" description="PAS" evidence="7">
    <location>
        <begin position="231"/>
        <end position="301"/>
    </location>
</feature>
<keyword evidence="3" id="KW-0597">Phosphoprotein</keyword>
<dbReference type="FunFam" id="3.30.565.10:FF:000006">
    <property type="entry name" value="Sensor histidine kinase WalK"/>
    <property type="match status" value="1"/>
</dbReference>
<dbReference type="InterPro" id="IPR000014">
    <property type="entry name" value="PAS"/>
</dbReference>
<feature type="domain" description="PAC" evidence="8">
    <location>
        <begin position="560"/>
        <end position="619"/>
    </location>
</feature>
<sequence>MTPVHVLYLGRTARSIERLLSTTGTDEPPISVSAVPSVDGAISRLDTLQADCLVWDVDCEANPEIERLFSLAPGPPVVVREGRTVPECLETYAPSITRTNDESLVEAVRSVCASSDGTSPSPPEVILSLLDRSADRIARIDREGTYRSVSDGLAAALDSSPAALVETPITDVSLGDPETILEHGRRAIESGTIQRDADDSYRYVFVPIGDEQFQLVVQDPESTDPRRVEPANEFIETVLNRLTDIFFVFDLQGRFLHWNDRLTEVTGYADEEIAAMTPMDFFVQEDYERVDAAISEIVESGDATEIVRIRTRGGKLLPYEFTGSMVTREDGSPRYVCGVARDISQRRRSERALRERQQALSNLIRNLPGVVYRYRNEAGFPVEFMSESCAALTGYSREHLESGEISWANDVIHPDDRDELWETVQEALAAGEQYQTTYRIHTADGEIRWVWEQGGGVDDPDGAVEYIDGYLTEITDVVEIEEELRREKAFTESALDAQPDLFYVFGPDGEMLRWNDRFNEVTGYADEEIVSMHPVDFVEPDDASRIREAIERVATEHETGSIEATLVTSDDTHISYEFTGSVIEDLREPIYDTREHEVYICGTGRDITQRITAERELEEAIAELERSNAELERFAYVASHDLKEPLRMIRSYLDLIQRRYEGELDEDADEFIGYAVDGAERMRQMIDDLLAYSRIGTDDLTVEPVECHAVLDRVLDGLQIAIEEEDAEVSADALPTVEGDAQQLAQLFQNLISNAIAYSGDTPPRIHVSASERDDGWQFSVSDNGVGIDPDQIDEVFEIFSSGAVSQSTGIGLAVCEKIVRRHGGEIWVESEPGAGSTFHFTISENKPDRANRPSETLDV</sequence>
<keyword evidence="10" id="KW-1185">Reference proteome</keyword>
<accession>A0A151AC40</accession>
<evidence type="ECO:0000256" key="4">
    <source>
        <dbReference type="ARBA" id="ARBA00022679"/>
    </source>
</evidence>
<dbReference type="PRINTS" id="PR00344">
    <property type="entry name" value="BCTRLSENSOR"/>
</dbReference>
<dbReference type="SMART" id="SM00086">
    <property type="entry name" value="PAC"/>
    <property type="match status" value="3"/>
</dbReference>
<dbReference type="SMART" id="SM00387">
    <property type="entry name" value="HATPase_c"/>
    <property type="match status" value="1"/>
</dbReference>
<dbReference type="InterPro" id="IPR003661">
    <property type="entry name" value="HisK_dim/P_dom"/>
</dbReference>
<dbReference type="Proteomes" id="UP000075321">
    <property type="component" value="Unassembled WGS sequence"/>
</dbReference>
<dbReference type="PANTHER" id="PTHR43304:SF1">
    <property type="entry name" value="PAC DOMAIN-CONTAINING PROTEIN"/>
    <property type="match status" value="1"/>
</dbReference>
<dbReference type="PROSITE" id="PS50113">
    <property type="entry name" value="PAC"/>
    <property type="match status" value="3"/>
</dbReference>
<comment type="caution">
    <text evidence="9">The sequence shown here is derived from an EMBL/GenBank/DDBJ whole genome shotgun (WGS) entry which is preliminary data.</text>
</comment>
<gene>
    <name evidence="9" type="primary">msmS_2</name>
    <name evidence="9" type="ORF">HAPAU_26460</name>
</gene>
<dbReference type="PANTHER" id="PTHR43304">
    <property type="entry name" value="PHYTOCHROME-LIKE PROTEIN CPH1"/>
    <property type="match status" value="1"/>
</dbReference>
<feature type="domain" description="PAS" evidence="7">
    <location>
        <begin position="487"/>
        <end position="557"/>
    </location>
</feature>
<dbReference type="InterPro" id="IPR005467">
    <property type="entry name" value="His_kinase_dom"/>
</dbReference>
<dbReference type="NCBIfam" id="TIGR00229">
    <property type="entry name" value="sensory_box"/>
    <property type="match status" value="3"/>
</dbReference>
<dbReference type="CDD" id="cd00082">
    <property type="entry name" value="HisKA"/>
    <property type="match status" value="1"/>
</dbReference>
<feature type="domain" description="Histidine kinase" evidence="6">
    <location>
        <begin position="637"/>
        <end position="847"/>
    </location>
</feature>
<organism evidence="9 10">
    <name type="scientific">Halalkalicoccus paucihalophilus</name>
    <dbReference type="NCBI Taxonomy" id="1008153"/>
    <lineage>
        <taxon>Archaea</taxon>
        <taxon>Methanobacteriati</taxon>
        <taxon>Methanobacteriota</taxon>
        <taxon>Stenosarchaea group</taxon>
        <taxon>Halobacteria</taxon>
        <taxon>Halobacteriales</taxon>
        <taxon>Halococcaceae</taxon>
        <taxon>Halalkalicoccus</taxon>
    </lineage>
</organism>
<dbReference type="AlphaFoldDB" id="A0A151AC40"/>
<evidence type="ECO:0000259" key="7">
    <source>
        <dbReference type="PROSITE" id="PS50112"/>
    </source>
</evidence>
<dbReference type="InterPro" id="IPR000700">
    <property type="entry name" value="PAS-assoc_C"/>
</dbReference>
<dbReference type="PROSITE" id="PS50112">
    <property type="entry name" value="PAS"/>
    <property type="match status" value="3"/>
</dbReference>
<dbReference type="InterPro" id="IPR003594">
    <property type="entry name" value="HATPase_dom"/>
</dbReference>
<dbReference type="SUPFAM" id="SSF55874">
    <property type="entry name" value="ATPase domain of HSP90 chaperone/DNA topoisomerase II/histidine kinase"/>
    <property type="match status" value="1"/>
</dbReference>
<keyword evidence="9" id="KW-0489">Methyltransferase</keyword>
<dbReference type="OrthoDB" id="106630at2157"/>
<dbReference type="CDD" id="cd00130">
    <property type="entry name" value="PAS"/>
    <property type="match status" value="3"/>
</dbReference>
<dbReference type="Gene3D" id="3.30.565.10">
    <property type="entry name" value="Histidine kinase-like ATPase, C-terminal domain"/>
    <property type="match status" value="1"/>
</dbReference>
<keyword evidence="4 9" id="KW-0808">Transferase</keyword>
<keyword evidence="5" id="KW-0418">Kinase</keyword>
<evidence type="ECO:0000256" key="5">
    <source>
        <dbReference type="ARBA" id="ARBA00022777"/>
    </source>
</evidence>
<dbReference type="InterPro" id="IPR004358">
    <property type="entry name" value="Sig_transdc_His_kin-like_C"/>
</dbReference>